<dbReference type="EMBL" id="FNMZ01000001">
    <property type="protein sequence ID" value="SDW38077.1"/>
    <property type="molecule type" value="Genomic_DNA"/>
</dbReference>
<feature type="compositionally biased region" description="Low complexity" evidence="1">
    <location>
        <begin position="175"/>
        <end position="189"/>
    </location>
</feature>
<feature type="region of interest" description="Disordered" evidence="1">
    <location>
        <begin position="137"/>
        <end position="244"/>
    </location>
</feature>
<evidence type="ECO:0000313" key="3">
    <source>
        <dbReference type="Proteomes" id="UP000199118"/>
    </source>
</evidence>
<dbReference type="STRING" id="356660.SAMN05444336_101866"/>
<evidence type="ECO:0000313" key="2">
    <source>
        <dbReference type="EMBL" id="SDW38077.1"/>
    </source>
</evidence>
<name>A0A1H2T2Q2_9RHOB</name>
<dbReference type="RefSeq" id="WP_092679862.1">
    <property type="nucleotide sequence ID" value="NZ_FNMZ01000001.1"/>
</dbReference>
<protein>
    <submittedName>
        <fullName evidence="2">VPLPA-CTERM protein sorting domain-containing protein</fullName>
    </submittedName>
</protein>
<evidence type="ECO:0000256" key="1">
    <source>
        <dbReference type="SAM" id="MobiDB-lite"/>
    </source>
</evidence>
<reference evidence="2 3" key="1">
    <citation type="submission" date="2016-10" db="EMBL/GenBank/DDBJ databases">
        <authorList>
            <person name="de Groot N.N."/>
        </authorList>
    </citation>
    <scope>NUCLEOTIDE SEQUENCE [LARGE SCALE GENOMIC DNA]</scope>
    <source>
        <strain evidence="2 3">DSM 17890</strain>
    </source>
</reference>
<accession>A0A1H2T2Q2</accession>
<keyword evidence="3" id="KW-1185">Reference proteome</keyword>
<proteinExistence type="predicted"/>
<feature type="compositionally biased region" description="Gly residues" evidence="1">
    <location>
        <begin position="190"/>
        <end position="201"/>
    </location>
</feature>
<dbReference type="Proteomes" id="UP000199118">
    <property type="component" value="Unassembled WGS sequence"/>
</dbReference>
<feature type="compositionally biased region" description="Low complexity" evidence="1">
    <location>
        <begin position="225"/>
        <end position="244"/>
    </location>
</feature>
<dbReference type="AlphaFoldDB" id="A0A1H2T2Q2"/>
<gene>
    <name evidence="2" type="ORF">SAMN05444336_101866</name>
</gene>
<organism evidence="2 3">
    <name type="scientific">Albimonas donghaensis</name>
    <dbReference type="NCBI Taxonomy" id="356660"/>
    <lineage>
        <taxon>Bacteria</taxon>
        <taxon>Pseudomonadati</taxon>
        <taxon>Pseudomonadota</taxon>
        <taxon>Alphaproteobacteria</taxon>
        <taxon>Rhodobacterales</taxon>
        <taxon>Paracoccaceae</taxon>
        <taxon>Albimonas</taxon>
    </lineage>
</organism>
<sequence>MRQGAILMTLLGGTLAAGALVGVDKPAWPGAAEEEAEAFAASDWAPPPLPGPERIEAPVPTGLSASPPRRPRLAFMLGPEGVGRPDALDAAQRRRPAETRAAIFPLTLVNTAAPSDDDVCGARADCVAPLALTAPGRAWTWPAGTGAGDTGPKRAGRPPQAPLASGATAEVGPYSSGLADDGAAALGASPSGGGSGGGSGATSGDDLERGGEGAPSFSGGPGADVSRTVTDTVTGGVTGGATEVPVPASLTLLGAALGLLGVLARRRRASG</sequence>